<sequence length="66" mass="7752">MTKQKKSWLKQLWQKYNQFYEEAGLEGRHCGCMPVVRADKNGNKIPDNAPVEMKNCDENHKFPNKV</sequence>
<organism evidence="2 3">
    <name type="scientific">[Pasteurella] mairii</name>
    <dbReference type="NCBI Taxonomy" id="757"/>
    <lineage>
        <taxon>Bacteria</taxon>
        <taxon>Pseudomonadati</taxon>
        <taxon>Pseudomonadota</taxon>
        <taxon>Gammaproteobacteria</taxon>
        <taxon>Pasteurellales</taxon>
        <taxon>Pasteurellaceae</taxon>
    </lineage>
</organism>
<dbReference type="EMBL" id="UGSS01000002">
    <property type="protein sequence ID" value="SUB33931.1"/>
    <property type="molecule type" value="Genomic_DNA"/>
</dbReference>
<dbReference type="InterPro" id="IPR035292">
    <property type="entry name" value="DUF5363"/>
</dbReference>
<accession>A0A379B603</accession>
<keyword evidence="3" id="KW-1185">Reference proteome</keyword>
<dbReference type="Proteomes" id="UP000254280">
    <property type="component" value="Unassembled WGS sequence"/>
</dbReference>
<name>A0A379B603_9PAST</name>
<evidence type="ECO:0000313" key="3">
    <source>
        <dbReference type="Proteomes" id="UP000254280"/>
    </source>
</evidence>
<proteinExistence type="predicted"/>
<evidence type="ECO:0000313" key="2">
    <source>
        <dbReference type="EMBL" id="SUB33931.1"/>
    </source>
</evidence>
<evidence type="ECO:0000256" key="1">
    <source>
        <dbReference type="SAM" id="MobiDB-lite"/>
    </source>
</evidence>
<feature type="compositionally biased region" description="Basic and acidic residues" evidence="1">
    <location>
        <begin position="54"/>
        <end position="66"/>
    </location>
</feature>
<reference evidence="2 3" key="1">
    <citation type="submission" date="2018-06" db="EMBL/GenBank/DDBJ databases">
        <authorList>
            <consortium name="Pathogen Informatics"/>
            <person name="Doyle S."/>
        </authorList>
    </citation>
    <scope>NUCLEOTIDE SEQUENCE [LARGE SCALE GENOMIC DNA]</scope>
    <source>
        <strain evidence="2 3">NCTC10699</strain>
    </source>
</reference>
<protein>
    <submittedName>
        <fullName evidence="2">Uncharacterized protein</fullName>
    </submittedName>
</protein>
<gene>
    <name evidence="2" type="ORF">NCTC10699_01566</name>
</gene>
<feature type="region of interest" description="Disordered" evidence="1">
    <location>
        <begin position="43"/>
        <end position="66"/>
    </location>
</feature>
<dbReference type="Pfam" id="PF17320">
    <property type="entry name" value="DUF5363"/>
    <property type="match status" value="1"/>
</dbReference>
<dbReference type="AlphaFoldDB" id="A0A379B603"/>